<accession>A0ABT3CYZ8</accession>
<evidence type="ECO:0000313" key="1">
    <source>
        <dbReference type="EMBL" id="MCV9388744.1"/>
    </source>
</evidence>
<comment type="caution">
    <text evidence="1">The sequence shown here is derived from an EMBL/GenBank/DDBJ whole genome shotgun (WGS) entry which is preliminary data.</text>
</comment>
<dbReference type="EMBL" id="JAOYOD010000001">
    <property type="protein sequence ID" value="MCV9388744.1"/>
    <property type="molecule type" value="Genomic_DNA"/>
</dbReference>
<organism evidence="1 2">
    <name type="scientific">Reichenbachiella ulvae</name>
    <dbReference type="NCBI Taxonomy" id="2980104"/>
    <lineage>
        <taxon>Bacteria</taxon>
        <taxon>Pseudomonadati</taxon>
        <taxon>Bacteroidota</taxon>
        <taxon>Cytophagia</taxon>
        <taxon>Cytophagales</taxon>
        <taxon>Reichenbachiellaceae</taxon>
        <taxon>Reichenbachiella</taxon>
    </lineage>
</organism>
<name>A0ABT3CYZ8_9BACT</name>
<protein>
    <submittedName>
        <fullName evidence="1">Mutarotase</fullName>
    </submittedName>
</protein>
<keyword evidence="2" id="KW-1185">Reference proteome</keyword>
<gene>
    <name evidence="1" type="ORF">N7U62_18840</name>
</gene>
<dbReference type="InterPro" id="IPR009097">
    <property type="entry name" value="Cyclic_Pdiesterase"/>
</dbReference>
<dbReference type="RefSeq" id="WP_264139637.1">
    <property type="nucleotide sequence ID" value="NZ_JAOYOD010000001.1"/>
</dbReference>
<proteinExistence type="predicted"/>
<reference evidence="1 2" key="1">
    <citation type="submission" date="2022-10" db="EMBL/GenBank/DDBJ databases">
        <title>Comparative genomics and taxonomic characterization of three novel marine species of genus Reichenbachiella exhibiting antioxidant and polysaccharide degradation activities.</title>
        <authorList>
            <person name="Muhammad N."/>
            <person name="Lee Y.-J."/>
            <person name="Ko J."/>
            <person name="Kim S.-G."/>
        </authorList>
    </citation>
    <scope>NUCLEOTIDE SEQUENCE [LARGE SCALE GENOMIC DNA]</scope>
    <source>
        <strain evidence="1 2">ABR2-5</strain>
    </source>
</reference>
<dbReference type="Proteomes" id="UP001300692">
    <property type="component" value="Unassembled WGS sequence"/>
</dbReference>
<dbReference type="Gene3D" id="3.90.1140.10">
    <property type="entry name" value="Cyclic phosphodiesterase"/>
    <property type="match status" value="1"/>
</dbReference>
<evidence type="ECO:0000313" key="2">
    <source>
        <dbReference type="Proteomes" id="UP001300692"/>
    </source>
</evidence>
<dbReference type="SUPFAM" id="SSF55144">
    <property type="entry name" value="LigT-like"/>
    <property type="match status" value="1"/>
</dbReference>
<sequence length="230" mass="27041">MTDQELELRYDDMWAQSYQKLKQEEYYIDPNLKKRDDRMGITLRLSFGDDPLAQIDEFQDELKSICPEQYHYSQQALHMTVLSVISCSVNNDLIQLQNYQTYVDVIQEVLKDEKPFRIRHQGLTLGNAGLLIQGFPEADALNLLREKLRVAIHQSGVYHTLDTRYKIWSAHSTVMRYRERLVDRNAYLAFLEKSKSREFGVTTVGRLELVINDWCHSPEQTEMCASWELK</sequence>